<proteinExistence type="predicted"/>
<sequence length="186" mass="19782">MAISEDEAAALIKHIETTVRAAAEKPEFHGILHLLNQWRSDVDAGRSIERKLSVRQSPGLDVLAETPRTRATAKGDFVGKEDYNALEQLELLVTALDLAYVAPKMMAERFLDIVASTSGEANAKAGADISIAFVGVGETDAAATGRTISRAGVAQSHEATARLSELLAEISREAGFTPPVAQEVTV</sequence>
<organism evidence="1 2">
    <name type="scientific">Sphingomonas albertensis</name>
    <dbReference type="NCBI Taxonomy" id="2762591"/>
    <lineage>
        <taxon>Bacteria</taxon>
        <taxon>Pseudomonadati</taxon>
        <taxon>Pseudomonadota</taxon>
        <taxon>Alphaproteobacteria</taxon>
        <taxon>Sphingomonadales</taxon>
        <taxon>Sphingomonadaceae</taxon>
        <taxon>Sphingomonas</taxon>
    </lineage>
</organism>
<keyword evidence="2" id="KW-1185">Reference proteome</keyword>
<dbReference type="RefSeq" id="WP_187502409.1">
    <property type="nucleotide sequence ID" value="NZ_CP162536.1"/>
</dbReference>
<accession>A0ABR7AJI4</accession>
<protein>
    <submittedName>
        <fullName evidence="1">Uncharacterized protein</fullName>
    </submittedName>
</protein>
<evidence type="ECO:0000313" key="1">
    <source>
        <dbReference type="EMBL" id="MBC3940618.1"/>
    </source>
</evidence>
<dbReference type="EMBL" id="JACONT010000003">
    <property type="protein sequence ID" value="MBC3940618.1"/>
    <property type="molecule type" value="Genomic_DNA"/>
</dbReference>
<name>A0ABR7AJI4_9SPHN</name>
<evidence type="ECO:0000313" key="2">
    <source>
        <dbReference type="Proteomes" id="UP000597613"/>
    </source>
</evidence>
<gene>
    <name evidence="1" type="ORF">H8S47_02825</name>
</gene>
<comment type="caution">
    <text evidence="1">The sequence shown here is derived from an EMBL/GenBank/DDBJ whole genome shotgun (WGS) entry which is preliminary data.</text>
</comment>
<dbReference type="Proteomes" id="UP000597613">
    <property type="component" value="Unassembled WGS sequence"/>
</dbReference>
<reference evidence="1 2" key="1">
    <citation type="submission" date="2020-08" db="EMBL/GenBank/DDBJ databases">
        <title>Putative novel bacterial strains isolated from necrotic wheat leaf tissues caused by Xanthomonas translucens.</title>
        <authorList>
            <person name="Tambong J.T."/>
        </authorList>
    </citation>
    <scope>NUCLEOTIDE SEQUENCE [LARGE SCALE GENOMIC DNA]</scope>
    <source>
        <strain evidence="2">DOAB 1063</strain>
    </source>
</reference>